<dbReference type="Proteomes" id="UP000386466">
    <property type="component" value="Unassembled WGS sequence"/>
</dbReference>
<organism evidence="1 2">
    <name type="scientific">Lynx pardinus</name>
    <name type="common">Iberian lynx</name>
    <name type="synonym">Felis pardina</name>
    <dbReference type="NCBI Taxonomy" id="191816"/>
    <lineage>
        <taxon>Eukaryota</taxon>
        <taxon>Metazoa</taxon>
        <taxon>Chordata</taxon>
        <taxon>Craniata</taxon>
        <taxon>Vertebrata</taxon>
        <taxon>Euteleostomi</taxon>
        <taxon>Mammalia</taxon>
        <taxon>Eutheria</taxon>
        <taxon>Laurasiatheria</taxon>
        <taxon>Carnivora</taxon>
        <taxon>Feliformia</taxon>
        <taxon>Felidae</taxon>
        <taxon>Felinae</taxon>
        <taxon>Lynx</taxon>
    </lineage>
</organism>
<feature type="non-terminal residue" evidence="1">
    <location>
        <position position="72"/>
    </location>
</feature>
<protein>
    <submittedName>
        <fullName evidence="1">Nuclear transcription factor y subunit beta</fullName>
    </submittedName>
</protein>
<evidence type="ECO:0000313" key="2">
    <source>
        <dbReference type="Proteomes" id="UP000386466"/>
    </source>
</evidence>
<dbReference type="GO" id="GO:0046982">
    <property type="term" value="F:protein heterodimerization activity"/>
    <property type="evidence" value="ECO:0007669"/>
    <property type="project" value="InterPro"/>
</dbReference>
<dbReference type="AlphaFoldDB" id="A0A485NEZ3"/>
<name>A0A485NEZ3_LYNPA</name>
<dbReference type="InterPro" id="IPR009072">
    <property type="entry name" value="Histone-fold"/>
</dbReference>
<gene>
    <name evidence="1" type="ORF">LYPA_23C005339</name>
</gene>
<keyword evidence="2" id="KW-1185">Reference proteome</keyword>
<reference evidence="1 2" key="1">
    <citation type="submission" date="2019-01" db="EMBL/GenBank/DDBJ databases">
        <authorList>
            <person name="Alioto T."/>
            <person name="Alioto T."/>
        </authorList>
    </citation>
    <scope>NUCLEOTIDE SEQUENCE [LARGE SCALE GENOMIC DNA]</scope>
</reference>
<dbReference type="SUPFAM" id="SSF47113">
    <property type="entry name" value="Histone-fold"/>
    <property type="match status" value="1"/>
</dbReference>
<proteinExistence type="predicted"/>
<evidence type="ECO:0000313" key="1">
    <source>
        <dbReference type="EMBL" id="VFV30829.1"/>
    </source>
</evidence>
<sequence>MEGSREDIVFSMSTLGFNSYVEPLKLYIQKFREAMKGKKRIGGIVTAIEGLSDELIEEAFTNQLPAGLITAD</sequence>
<dbReference type="EMBL" id="CAAGRJ010014701">
    <property type="protein sequence ID" value="VFV30829.1"/>
    <property type="molecule type" value="Genomic_DNA"/>
</dbReference>
<accession>A0A485NEZ3</accession>
<dbReference type="Gene3D" id="1.10.20.10">
    <property type="entry name" value="Histone, subunit A"/>
    <property type="match status" value="1"/>
</dbReference>